<proteinExistence type="predicted"/>
<protein>
    <submittedName>
        <fullName evidence="1">Uncharacterized protein</fullName>
    </submittedName>
</protein>
<comment type="caution">
    <text evidence="1">The sequence shown here is derived from an EMBL/GenBank/DDBJ whole genome shotgun (WGS) entry which is preliminary data.</text>
</comment>
<dbReference type="AlphaFoldDB" id="A0A540K6P7"/>
<name>A0A540K6P7_MALBA</name>
<organism evidence="1 2">
    <name type="scientific">Malus baccata</name>
    <name type="common">Siberian crab apple</name>
    <name type="synonym">Pyrus baccata</name>
    <dbReference type="NCBI Taxonomy" id="106549"/>
    <lineage>
        <taxon>Eukaryota</taxon>
        <taxon>Viridiplantae</taxon>
        <taxon>Streptophyta</taxon>
        <taxon>Embryophyta</taxon>
        <taxon>Tracheophyta</taxon>
        <taxon>Spermatophyta</taxon>
        <taxon>Magnoliopsida</taxon>
        <taxon>eudicotyledons</taxon>
        <taxon>Gunneridae</taxon>
        <taxon>Pentapetalae</taxon>
        <taxon>rosids</taxon>
        <taxon>fabids</taxon>
        <taxon>Rosales</taxon>
        <taxon>Rosaceae</taxon>
        <taxon>Amygdaloideae</taxon>
        <taxon>Maleae</taxon>
        <taxon>Malus</taxon>
    </lineage>
</organism>
<keyword evidence="2" id="KW-1185">Reference proteome</keyword>
<dbReference type="EMBL" id="VIEB01002325">
    <property type="protein sequence ID" value="TQD69889.1"/>
    <property type="molecule type" value="Genomic_DNA"/>
</dbReference>
<sequence>MLGGDWRRGRVQLLSRNISNREYALSNSAAPPLVAVLVCRFMHVPLITWKATAFALQFACLSASNFVGQKLIDPTKHMHHNNGPTKSCR</sequence>
<dbReference type="Proteomes" id="UP000315295">
    <property type="component" value="Unassembled WGS sequence"/>
</dbReference>
<accession>A0A540K6P7</accession>
<evidence type="ECO:0000313" key="1">
    <source>
        <dbReference type="EMBL" id="TQD69889.1"/>
    </source>
</evidence>
<reference evidence="1 2" key="1">
    <citation type="journal article" date="2019" name="G3 (Bethesda)">
        <title>Sequencing of a Wild Apple (Malus baccata) Genome Unravels the Differences Between Cultivated and Wild Apple Species Regarding Disease Resistance and Cold Tolerance.</title>
        <authorList>
            <person name="Chen X."/>
        </authorList>
    </citation>
    <scope>NUCLEOTIDE SEQUENCE [LARGE SCALE GENOMIC DNA]</scope>
    <source>
        <strain evidence="2">cv. Shandingzi</strain>
        <tissue evidence="1">Leaves</tissue>
    </source>
</reference>
<evidence type="ECO:0000313" key="2">
    <source>
        <dbReference type="Proteomes" id="UP000315295"/>
    </source>
</evidence>
<gene>
    <name evidence="1" type="ORF">C1H46_044578</name>
</gene>